<evidence type="ECO:0000313" key="1">
    <source>
        <dbReference type="EnsemblMetazoa" id="GBRI022225-PA"/>
    </source>
</evidence>
<proteinExistence type="predicted"/>
<sequence length="98" mass="11358">MYRILSRYIVSYNVSYIVSRSEERSIQLAVRVHKTLELADDKFYVITCGKSGFGRSQQILNIDHLKYLEEFRCRIRSCQKAQQGGPSSSHIDELVTLN</sequence>
<dbReference type="AlphaFoldDB" id="A0A1A9WJQ6"/>
<reference evidence="1" key="2">
    <citation type="submission" date="2020-05" db="UniProtKB">
        <authorList>
            <consortium name="EnsemblMetazoa"/>
        </authorList>
    </citation>
    <scope>IDENTIFICATION</scope>
    <source>
        <strain evidence="1">IAEA</strain>
    </source>
</reference>
<name>A0A1A9WJQ6_9MUSC</name>
<evidence type="ECO:0000313" key="2">
    <source>
        <dbReference type="Proteomes" id="UP000091820"/>
    </source>
</evidence>
<dbReference type="EnsemblMetazoa" id="GBRI022225-RA">
    <property type="protein sequence ID" value="GBRI022225-PA"/>
    <property type="gene ID" value="GBRI022225"/>
</dbReference>
<dbReference type="STRING" id="37001.A0A1A9WJQ6"/>
<protein>
    <submittedName>
        <fullName evidence="1">Uncharacterized protein</fullName>
    </submittedName>
</protein>
<organism evidence="1 2">
    <name type="scientific">Glossina brevipalpis</name>
    <dbReference type="NCBI Taxonomy" id="37001"/>
    <lineage>
        <taxon>Eukaryota</taxon>
        <taxon>Metazoa</taxon>
        <taxon>Ecdysozoa</taxon>
        <taxon>Arthropoda</taxon>
        <taxon>Hexapoda</taxon>
        <taxon>Insecta</taxon>
        <taxon>Pterygota</taxon>
        <taxon>Neoptera</taxon>
        <taxon>Endopterygota</taxon>
        <taxon>Diptera</taxon>
        <taxon>Brachycera</taxon>
        <taxon>Muscomorpha</taxon>
        <taxon>Hippoboscoidea</taxon>
        <taxon>Glossinidae</taxon>
        <taxon>Glossina</taxon>
    </lineage>
</organism>
<dbReference type="VEuPathDB" id="VectorBase:GBRI022225"/>
<accession>A0A1A9WJQ6</accession>
<keyword evidence="2" id="KW-1185">Reference proteome</keyword>
<dbReference type="Proteomes" id="UP000091820">
    <property type="component" value="Unassembled WGS sequence"/>
</dbReference>
<reference evidence="2" key="1">
    <citation type="submission" date="2014-03" db="EMBL/GenBank/DDBJ databases">
        <authorList>
            <person name="Aksoy S."/>
            <person name="Warren W."/>
            <person name="Wilson R.K."/>
        </authorList>
    </citation>
    <scope>NUCLEOTIDE SEQUENCE [LARGE SCALE GENOMIC DNA]</scope>
    <source>
        <strain evidence="2">IAEA</strain>
    </source>
</reference>